<evidence type="ECO:0000256" key="2">
    <source>
        <dbReference type="ARBA" id="ARBA00022692"/>
    </source>
</evidence>
<dbReference type="Gene3D" id="1.20.1250.20">
    <property type="entry name" value="MFS general substrate transporter like domains"/>
    <property type="match status" value="1"/>
</dbReference>
<feature type="transmembrane region" description="Helical" evidence="6">
    <location>
        <begin position="183"/>
        <end position="205"/>
    </location>
</feature>
<keyword evidence="9" id="KW-1185">Reference proteome</keyword>
<dbReference type="Pfam" id="PF00083">
    <property type="entry name" value="Sugar_tr"/>
    <property type="match status" value="1"/>
</dbReference>
<feature type="domain" description="Major facilitator superfamily (MFS) profile" evidence="7">
    <location>
        <begin position="103"/>
        <end position="558"/>
    </location>
</feature>
<organism evidence="8 9">
    <name type="scientific">Orchesella dallaii</name>
    <dbReference type="NCBI Taxonomy" id="48710"/>
    <lineage>
        <taxon>Eukaryota</taxon>
        <taxon>Metazoa</taxon>
        <taxon>Ecdysozoa</taxon>
        <taxon>Arthropoda</taxon>
        <taxon>Hexapoda</taxon>
        <taxon>Collembola</taxon>
        <taxon>Entomobryomorpha</taxon>
        <taxon>Entomobryoidea</taxon>
        <taxon>Orchesellidae</taxon>
        <taxon>Orchesellinae</taxon>
        <taxon>Orchesella</taxon>
    </lineage>
</organism>
<dbReference type="Proteomes" id="UP001642540">
    <property type="component" value="Unassembled WGS sequence"/>
</dbReference>
<dbReference type="SUPFAM" id="SSF103473">
    <property type="entry name" value="MFS general substrate transporter"/>
    <property type="match status" value="1"/>
</dbReference>
<feature type="transmembrane region" description="Helical" evidence="6">
    <location>
        <begin position="416"/>
        <end position="437"/>
    </location>
</feature>
<protein>
    <recommendedName>
        <fullName evidence="7">Major facilitator superfamily (MFS) profile domain-containing protein</fullName>
    </recommendedName>
</protein>
<evidence type="ECO:0000256" key="3">
    <source>
        <dbReference type="ARBA" id="ARBA00022989"/>
    </source>
</evidence>
<keyword evidence="3 6" id="KW-1133">Transmembrane helix</keyword>
<feature type="transmembrane region" description="Helical" evidence="6">
    <location>
        <begin position="25"/>
        <end position="43"/>
    </location>
</feature>
<feature type="transmembrane region" description="Helical" evidence="6">
    <location>
        <begin position="469"/>
        <end position="492"/>
    </location>
</feature>
<evidence type="ECO:0000256" key="6">
    <source>
        <dbReference type="SAM" id="Phobius"/>
    </source>
</evidence>
<accession>A0ABP1R2G2</accession>
<feature type="transmembrane region" description="Helical" evidence="6">
    <location>
        <begin position="211"/>
        <end position="229"/>
    </location>
</feature>
<feature type="transmembrane region" description="Helical" evidence="6">
    <location>
        <begin position="444"/>
        <end position="463"/>
    </location>
</feature>
<feature type="transmembrane region" description="Helical" evidence="6">
    <location>
        <begin position="536"/>
        <end position="554"/>
    </location>
</feature>
<evidence type="ECO:0000256" key="4">
    <source>
        <dbReference type="ARBA" id="ARBA00023136"/>
    </source>
</evidence>
<dbReference type="PANTHER" id="PTHR24064">
    <property type="entry name" value="SOLUTE CARRIER FAMILY 22 MEMBER"/>
    <property type="match status" value="1"/>
</dbReference>
<feature type="transmembrane region" description="Helical" evidence="6">
    <location>
        <begin position="241"/>
        <end position="262"/>
    </location>
</feature>
<dbReference type="EMBL" id="CAXLJM020000051">
    <property type="protein sequence ID" value="CAL8115003.1"/>
    <property type="molecule type" value="Genomic_DNA"/>
</dbReference>
<name>A0ABP1R2G2_9HEXA</name>
<feature type="transmembrane region" description="Helical" evidence="6">
    <location>
        <begin position="504"/>
        <end position="524"/>
    </location>
</feature>
<evidence type="ECO:0000313" key="9">
    <source>
        <dbReference type="Proteomes" id="UP001642540"/>
    </source>
</evidence>
<feature type="region of interest" description="Disordered" evidence="5">
    <location>
        <begin position="573"/>
        <end position="605"/>
    </location>
</feature>
<feature type="transmembrane region" description="Helical" evidence="6">
    <location>
        <begin position="150"/>
        <end position="171"/>
    </location>
</feature>
<dbReference type="CDD" id="cd17317">
    <property type="entry name" value="MFS_SLC22"/>
    <property type="match status" value="1"/>
</dbReference>
<comment type="caution">
    <text evidence="8">The sequence shown here is derived from an EMBL/GenBank/DDBJ whole genome shotgun (WGS) entry which is preliminary data.</text>
</comment>
<keyword evidence="2 6" id="KW-0812">Transmembrane</keyword>
<evidence type="ECO:0000256" key="5">
    <source>
        <dbReference type="SAM" id="MobiDB-lite"/>
    </source>
</evidence>
<proteinExistence type="predicted"/>
<gene>
    <name evidence="8" type="ORF">ODALV1_LOCUS16695</name>
</gene>
<evidence type="ECO:0000259" key="7">
    <source>
        <dbReference type="PROSITE" id="PS50850"/>
    </source>
</evidence>
<dbReference type="PROSITE" id="PS50850">
    <property type="entry name" value="MFS"/>
    <property type="match status" value="1"/>
</dbReference>
<comment type="subcellular location">
    <subcellularLocation>
        <location evidence="1">Membrane</location>
        <topology evidence="1">Multi-pass membrane protein</topology>
    </subcellularLocation>
</comment>
<dbReference type="InterPro" id="IPR036259">
    <property type="entry name" value="MFS_trans_sf"/>
</dbReference>
<keyword evidence="4 6" id="KW-0472">Membrane</keyword>
<reference evidence="8 9" key="1">
    <citation type="submission" date="2024-08" db="EMBL/GenBank/DDBJ databases">
        <authorList>
            <person name="Cucini C."/>
            <person name="Frati F."/>
        </authorList>
    </citation>
    <scope>NUCLEOTIDE SEQUENCE [LARGE SCALE GENOMIC DNA]</scope>
</reference>
<dbReference type="InterPro" id="IPR020846">
    <property type="entry name" value="MFS_dom"/>
</dbReference>
<sequence>MAEQNVVGGFDRVFKHVGSNGKFQYLLLLTVSLQCIILSWHHLSYVFLGAVPDHWCYIPELVGSGWTNDQIRNLSIPLKINGQGWESCEYYNHNYAHLASLPYEKALLEASREEVDDVGRLSCQQGWSFDRHTYESTLVTQFEIVCDNRYLVATIQASYMGGVFIGSLILGSLSDQIIGRRKSVLISIILVIVGGIAATFSRSYWELIFCRFFVAFGVAGAYQNCYVLLMEYAGTTSRSAMGMIQQLPFAMGYMIMAGYAYFLRDWKTLQFAYSITAIVLLSYFWILPESARWLAVSGQTDKSLKLVMKVAKRNNKNVCREELYSIILSCDARDKKRSNPVTFRISDTPPPSRNVCFEWTRKVWHPLKKTLSIYMSLLATPEMRRRTLVIWFLFISVDLVYYGVVFDSATLTNDPYLLVFLGGLTEVPAYTLVVPILSRWGRRPTIVASYFLTAVCTLTVAYISEDQEILRMVVSMSGKLFITTCFAVIYLLGTELYPTSTRTTGLAAAVFMGRIGSILAPYVVDGMKNVYRDLPNIIFGIVCVISGAVSFLIPETNDLEMADKLHDVEEGYASKRRRSHKSDNNFSPIPYIPKESVDDPLVNGT</sequence>
<feature type="transmembrane region" description="Helical" evidence="6">
    <location>
        <begin position="388"/>
        <end position="404"/>
    </location>
</feature>
<dbReference type="InterPro" id="IPR005828">
    <property type="entry name" value="MFS_sugar_transport-like"/>
</dbReference>
<evidence type="ECO:0000256" key="1">
    <source>
        <dbReference type="ARBA" id="ARBA00004141"/>
    </source>
</evidence>
<evidence type="ECO:0000313" key="8">
    <source>
        <dbReference type="EMBL" id="CAL8115003.1"/>
    </source>
</evidence>